<sequence>MNKTKKMKVNRRVIKTANFILDSNVAKVCTIDGYENLDFLCAKVVNPQTNEVLWVDFNEDSFLSSGYRFYSPLGRSEKEKQEYLHAYSCDFYGTLWDVGQALRNWAFNWKTGGLKASGYTRPKFGNTRHRRCYRLRMKEYAKQHTYSYLFYDKDGEVYEMY</sequence>
<dbReference type="AlphaFoldDB" id="A0A6F9XJF6"/>
<accession>A0A6F9XJF6</accession>
<protein>
    <submittedName>
        <fullName evidence="1">Uncharacterized protein</fullName>
    </submittedName>
</protein>
<organism evidence="1">
    <name type="scientific">Ligilactobacillus agilis</name>
    <dbReference type="NCBI Taxonomy" id="1601"/>
    <lineage>
        <taxon>Bacteria</taxon>
        <taxon>Bacillati</taxon>
        <taxon>Bacillota</taxon>
        <taxon>Bacilli</taxon>
        <taxon>Lactobacillales</taxon>
        <taxon>Lactobacillaceae</taxon>
        <taxon>Ligilactobacillus</taxon>
    </lineage>
</organism>
<dbReference type="EMBL" id="BLAM01000054">
    <property type="protein sequence ID" value="GET05392.1"/>
    <property type="molecule type" value="Genomic_DNA"/>
</dbReference>
<dbReference type="RefSeq" id="WP_172584234.1">
    <property type="nucleotide sequence ID" value="NZ_BLAM01000054.1"/>
</dbReference>
<reference evidence="1" key="1">
    <citation type="submission" date="2019-10" db="EMBL/GenBank/DDBJ databases">
        <title>Lactobacillus agilis SY212 Whole Genome Sequencing Project.</title>
        <authorList>
            <person name="Suzuki S."/>
            <person name="Endo A."/>
            <person name="Maeno S."/>
            <person name="Shiwa Y."/>
            <person name="Matsutani M."/>
            <person name="Kajikawa A."/>
        </authorList>
    </citation>
    <scope>NUCLEOTIDE SEQUENCE</scope>
    <source>
        <strain evidence="1">SY212</strain>
    </source>
</reference>
<dbReference type="Proteomes" id="UP000494265">
    <property type="component" value="Unassembled WGS sequence"/>
</dbReference>
<gene>
    <name evidence="1" type="ORF">SY212_04220</name>
</gene>
<comment type="caution">
    <text evidence="1">The sequence shown here is derived from an EMBL/GenBank/DDBJ whole genome shotgun (WGS) entry which is preliminary data.</text>
</comment>
<name>A0A6F9XJF6_9LACO</name>
<proteinExistence type="predicted"/>
<evidence type="ECO:0000313" key="1">
    <source>
        <dbReference type="EMBL" id="GET05392.1"/>
    </source>
</evidence>